<dbReference type="PROSITE" id="PS00455">
    <property type="entry name" value="AMP_BINDING"/>
    <property type="match status" value="1"/>
</dbReference>
<dbReference type="SUPFAM" id="SSF56801">
    <property type="entry name" value="Acetyl-CoA synthetase-like"/>
    <property type="match status" value="1"/>
</dbReference>
<keyword evidence="3" id="KW-0443">Lipid metabolism</keyword>
<dbReference type="Gene3D" id="3.40.50.12780">
    <property type="entry name" value="N-terminal domain of ligase-like"/>
    <property type="match status" value="1"/>
</dbReference>
<dbReference type="Proteomes" id="UP000243579">
    <property type="component" value="Unassembled WGS sequence"/>
</dbReference>
<evidence type="ECO:0000313" key="6">
    <source>
        <dbReference type="Proteomes" id="UP000243579"/>
    </source>
</evidence>
<evidence type="ECO:0000256" key="1">
    <source>
        <dbReference type="ARBA" id="ARBA00022598"/>
    </source>
</evidence>
<dbReference type="PANTHER" id="PTHR43272:SF32">
    <property type="entry name" value="AMP-DEPENDENT SYNTHETASE_LIGASE DOMAIN-CONTAINING PROTEIN"/>
    <property type="match status" value="1"/>
</dbReference>
<name>A0A1V9YWX5_ACHHY</name>
<protein>
    <submittedName>
        <fullName evidence="5">Long-chain-fatty-acid-CoA ligase</fullName>
    </submittedName>
</protein>
<evidence type="ECO:0000259" key="4">
    <source>
        <dbReference type="Pfam" id="PF00501"/>
    </source>
</evidence>
<dbReference type="GO" id="GO:0004467">
    <property type="term" value="F:long-chain fatty acid-CoA ligase activity"/>
    <property type="evidence" value="ECO:0007669"/>
    <property type="project" value="TreeGrafter"/>
</dbReference>
<dbReference type="AlphaFoldDB" id="A0A1V9YWX5"/>
<reference evidence="5 6" key="1">
    <citation type="journal article" date="2014" name="Genome Biol. Evol.">
        <title>The secreted proteins of Achlya hypogyna and Thraustotheca clavata identify the ancestral oomycete secretome and reveal gene acquisitions by horizontal gene transfer.</title>
        <authorList>
            <person name="Misner I."/>
            <person name="Blouin N."/>
            <person name="Leonard G."/>
            <person name="Richards T.A."/>
            <person name="Lane C.E."/>
        </authorList>
    </citation>
    <scope>NUCLEOTIDE SEQUENCE [LARGE SCALE GENOMIC DNA]</scope>
    <source>
        <strain evidence="5 6">ATCC 48635</strain>
    </source>
</reference>
<organism evidence="5 6">
    <name type="scientific">Achlya hypogyna</name>
    <name type="common">Oomycete</name>
    <name type="synonym">Protoachlya hypogyna</name>
    <dbReference type="NCBI Taxonomy" id="1202772"/>
    <lineage>
        <taxon>Eukaryota</taxon>
        <taxon>Sar</taxon>
        <taxon>Stramenopiles</taxon>
        <taxon>Oomycota</taxon>
        <taxon>Saprolegniomycetes</taxon>
        <taxon>Saprolegniales</taxon>
        <taxon>Achlyaceae</taxon>
        <taxon>Achlya</taxon>
    </lineage>
</organism>
<dbReference type="Pfam" id="PF00501">
    <property type="entry name" value="AMP-binding"/>
    <property type="match status" value="1"/>
</dbReference>
<evidence type="ECO:0000313" key="5">
    <source>
        <dbReference type="EMBL" id="OQR90235.1"/>
    </source>
</evidence>
<comment type="caution">
    <text evidence="5">The sequence shown here is derived from an EMBL/GenBank/DDBJ whole genome shotgun (WGS) entry which is preliminary data.</text>
</comment>
<dbReference type="InterPro" id="IPR042099">
    <property type="entry name" value="ANL_N_sf"/>
</dbReference>
<feature type="domain" description="AMP-dependent synthetase/ligase" evidence="4">
    <location>
        <begin position="50"/>
        <end position="471"/>
    </location>
</feature>
<keyword evidence="1 5" id="KW-0436">Ligase</keyword>
<dbReference type="Pfam" id="PF23562">
    <property type="entry name" value="AMP-binding_C_3"/>
    <property type="match status" value="1"/>
</dbReference>
<proteinExistence type="predicted"/>
<dbReference type="InterPro" id="IPR020845">
    <property type="entry name" value="AMP-binding_CS"/>
</dbReference>
<dbReference type="OrthoDB" id="3633556at2759"/>
<dbReference type="STRING" id="1202772.A0A1V9YWX5"/>
<keyword evidence="6" id="KW-1185">Reference proteome</keyword>
<dbReference type="PANTHER" id="PTHR43272">
    <property type="entry name" value="LONG-CHAIN-FATTY-ACID--COA LIGASE"/>
    <property type="match status" value="1"/>
</dbReference>
<evidence type="ECO:0000256" key="2">
    <source>
        <dbReference type="ARBA" id="ARBA00022832"/>
    </source>
</evidence>
<dbReference type="GO" id="GO:0016020">
    <property type="term" value="C:membrane"/>
    <property type="evidence" value="ECO:0007669"/>
    <property type="project" value="TreeGrafter"/>
</dbReference>
<gene>
    <name evidence="5" type="ORF">ACHHYP_05693</name>
</gene>
<accession>A0A1V9YWX5</accession>
<dbReference type="EMBL" id="JNBR01000651">
    <property type="protein sequence ID" value="OQR90235.1"/>
    <property type="molecule type" value="Genomic_DNA"/>
</dbReference>
<evidence type="ECO:0000256" key="3">
    <source>
        <dbReference type="ARBA" id="ARBA00023098"/>
    </source>
</evidence>
<dbReference type="InterPro" id="IPR000873">
    <property type="entry name" value="AMP-dep_synth/lig_dom"/>
</dbReference>
<dbReference type="GO" id="GO:0005783">
    <property type="term" value="C:endoplasmic reticulum"/>
    <property type="evidence" value="ECO:0007669"/>
    <property type="project" value="TreeGrafter"/>
</dbReference>
<keyword evidence="2" id="KW-0276">Fatty acid metabolism</keyword>
<sequence>MTQVSTSIPLQFANEDLPFTTWERDGQVQLRMGPPGTIAGRAPETVCDAFQRVVAEHGDEDALLWKKDGSWATLSWRAYFEQCQAFGKSLVALGMEPFDAVSIIGFNAPEWLIANVGCILAGGIAAGIYTTNNPPACQYIAAHARAVVVVCDGVAQLEKLASIADQLPALKALVVYNAAVPAGFQCRVPCHSFADFLALGASAGSLEARMQAQTPNQCCTLIYTSGTTGNPKAVMLSHDNITWTIAAMLQAQSVAGVGLDHTARLVSYLPLSHVAAQMIDVHLPIAIGAKVYFAQPDALKGSLGQTLKEVRPTFFLGVPRVWEKIAEKMWDIGKQTKGVKKTLAAWAKGKGARKNQLAQFGASGGAPCGFGVANAVVLSKVRAALGLDACRFCAVGAAPMSVEILTYFSSLDIPIYDIFGQSECSGPQSVCLPGAWKIGSVGRPLPGTEWRVEPETRELVFRGRHTMMGYLAMEAETAAAVDTDGWLHSGDCATIDADGFGAITGRIKELIITAGGENIPPVLLEDAIKEELPILSNVMVVGDKRKFLAALLTLRVVMDGDGAPTTQLDAKALEVLAGLQSPATTPAEAISCAKLQAYLDAGMKRANARATSRAQSIAKFHVLPHDFSMPGGELTPTLKLKRKVVVDKYAEVIEALYTETEAAA</sequence>